<evidence type="ECO:0000313" key="2">
    <source>
        <dbReference type="Proteomes" id="UP000075809"/>
    </source>
</evidence>
<dbReference type="Proteomes" id="UP000075809">
    <property type="component" value="Unassembled WGS sequence"/>
</dbReference>
<evidence type="ECO:0000313" key="1">
    <source>
        <dbReference type="EMBL" id="KYQ50583.1"/>
    </source>
</evidence>
<protein>
    <submittedName>
        <fullName evidence="1">Uncharacterized protein</fullName>
    </submittedName>
</protein>
<organism evidence="1 2">
    <name type="scientific">Mycetomoellerius zeteki</name>
    <dbReference type="NCBI Taxonomy" id="64791"/>
    <lineage>
        <taxon>Eukaryota</taxon>
        <taxon>Metazoa</taxon>
        <taxon>Ecdysozoa</taxon>
        <taxon>Arthropoda</taxon>
        <taxon>Hexapoda</taxon>
        <taxon>Insecta</taxon>
        <taxon>Pterygota</taxon>
        <taxon>Neoptera</taxon>
        <taxon>Endopterygota</taxon>
        <taxon>Hymenoptera</taxon>
        <taxon>Apocrita</taxon>
        <taxon>Aculeata</taxon>
        <taxon>Formicoidea</taxon>
        <taxon>Formicidae</taxon>
        <taxon>Myrmicinae</taxon>
        <taxon>Mycetomoellerius</taxon>
    </lineage>
</organism>
<sequence>HLIQRVIVCRIRKAESVKHRDRVYSTRSTNTDSECEALTKTASENAKRRESSENLSVALCFRRVSRGNAARRSGQTTEAVLSSALPVSATLLIAPFHRAFSKGEIRRRFPESEEKERERKNE</sequence>
<dbReference type="EMBL" id="KQ982796">
    <property type="protein sequence ID" value="KYQ50583.1"/>
    <property type="molecule type" value="Genomic_DNA"/>
</dbReference>
<proteinExistence type="predicted"/>
<feature type="non-terminal residue" evidence="1">
    <location>
        <position position="1"/>
    </location>
</feature>
<name>A0A151WRZ7_9HYME</name>
<reference evidence="1 2" key="1">
    <citation type="submission" date="2015-09" db="EMBL/GenBank/DDBJ databases">
        <title>Trachymyrmex zeteki WGS genome.</title>
        <authorList>
            <person name="Nygaard S."/>
            <person name="Hu H."/>
            <person name="Boomsma J."/>
            <person name="Zhang G."/>
        </authorList>
    </citation>
    <scope>NUCLEOTIDE SEQUENCE [LARGE SCALE GENOMIC DNA]</scope>
    <source>
        <strain evidence="1">Tzet28-1</strain>
        <tissue evidence="1">Whole body</tissue>
    </source>
</reference>
<gene>
    <name evidence="1" type="ORF">ALC60_10291</name>
</gene>
<dbReference type="AlphaFoldDB" id="A0A151WRZ7"/>
<accession>A0A151WRZ7</accession>
<keyword evidence="2" id="KW-1185">Reference proteome</keyword>